<keyword evidence="14" id="KW-1185">Reference proteome</keyword>
<dbReference type="InterPro" id="IPR017900">
    <property type="entry name" value="4Fe4S_Fe_S_CS"/>
</dbReference>
<feature type="domain" description="4Fe-4S ferredoxin-type" evidence="12">
    <location>
        <begin position="1"/>
        <end position="30"/>
    </location>
</feature>
<sequence length="108" mass="11844">MAFVVLDNCIKCKYTDCVAVCPVDAFFEGPNFLAIDPVICIDCGLCEPECPANAIVQQDKVPAEQQGFIQLNAELSAVWPNIREVKPAPTDADAWNGVPDKLQYLEID</sequence>
<dbReference type="RefSeq" id="WP_173501714.1">
    <property type="nucleotide sequence ID" value="NZ_JABSOD010000013.1"/>
</dbReference>
<keyword evidence="7 11" id="KW-0249">Electron transport</keyword>
<comment type="function">
    <text evidence="11">Ferredoxins are iron-sulfur proteins that transfer electrons in a wide variety of metabolic reactions.</text>
</comment>
<feature type="domain" description="4Fe-4S ferredoxin-type" evidence="12">
    <location>
        <begin position="31"/>
        <end position="60"/>
    </location>
</feature>
<dbReference type="AlphaFoldDB" id="A0A7Y5AS68"/>
<dbReference type="PROSITE" id="PS00198">
    <property type="entry name" value="4FE4S_FER_1"/>
    <property type="match status" value="1"/>
</dbReference>
<dbReference type="GO" id="GO:0009055">
    <property type="term" value="F:electron transfer activity"/>
    <property type="evidence" value="ECO:0007669"/>
    <property type="project" value="InterPro"/>
</dbReference>
<dbReference type="InterPro" id="IPR017896">
    <property type="entry name" value="4Fe4S_Fe-S-bd"/>
</dbReference>
<comment type="cofactor">
    <cofactor evidence="2 11">
        <name>[4Fe-4S] cluster</name>
        <dbReference type="ChEBI" id="CHEBI:49883"/>
    </cofactor>
</comment>
<evidence type="ECO:0000256" key="11">
    <source>
        <dbReference type="RuleBase" id="RU364098"/>
    </source>
</evidence>
<evidence type="ECO:0000256" key="10">
    <source>
        <dbReference type="ARBA" id="ARBA00023291"/>
    </source>
</evidence>
<dbReference type="Gene3D" id="3.30.70.20">
    <property type="match status" value="1"/>
</dbReference>
<evidence type="ECO:0000256" key="7">
    <source>
        <dbReference type="ARBA" id="ARBA00022982"/>
    </source>
</evidence>
<dbReference type="GO" id="GO:0046872">
    <property type="term" value="F:metal ion binding"/>
    <property type="evidence" value="ECO:0007669"/>
    <property type="project" value="UniProtKB-KW"/>
</dbReference>
<dbReference type="Pfam" id="PF11953">
    <property type="entry name" value="DUF3470"/>
    <property type="match status" value="1"/>
</dbReference>
<dbReference type="EMBL" id="JABSOD010000013">
    <property type="protein sequence ID" value="NRQ43473.1"/>
    <property type="molecule type" value="Genomic_DNA"/>
</dbReference>
<evidence type="ECO:0000256" key="8">
    <source>
        <dbReference type="ARBA" id="ARBA00023004"/>
    </source>
</evidence>
<comment type="caution">
    <text evidence="13">The sequence shown here is derived from an EMBL/GenBank/DDBJ whole genome shotgun (WGS) entry which is preliminary data.</text>
</comment>
<keyword evidence="5 11" id="KW-0479">Metal-binding</keyword>
<evidence type="ECO:0000256" key="1">
    <source>
        <dbReference type="ARBA" id="ARBA00001927"/>
    </source>
</evidence>
<dbReference type="InterPro" id="IPR054829">
    <property type="entry name" value="FdxA"/>
</dbReference>
<comment type="cofactor">
    <cofactor evidence="1 11">
        <name>[3Fe-4S] cluster</name>
        <dbReference type="ChEBI" id="CHEBI:21137"/>
    </cofactor>
</comment>
<organism evidence="13 14">
    <name type="scientific">Rheinheimera lutimaris</name>
    <dbReference type="NCBI Taxonomy" id="2740584"/>
    <lineage>
        <taxon>Bacteria</taxon>
        <taxon>Pseudomonadati</taxon>
        <taxon>Pseudomonadota</taxon>
        <taxon>Gammaproteobacteria</taxon>
        <taxon>Chromatiales</taxon>
        <taxon>Chromatiaceae</taxon>
        <taxon>Rheinheimera</taxon>
    </lineage>
</organism>
<dbReference type="PANTHER" id="PTHR42859">
    <property type="entry name" value="OXIDOREDUCTASE"/>
    <property type="match status" value="1"/>
</dbReference>
<evidence type="ECO:0000256" key="6">
    <source>
        <dbReference type="ARBA" id="ARBA00022737"/>
    </source>
</evidence>
<dbReference type="GO" id="GO:0051539">
    <property type="term" value="F:4 iron, 4 sulfur cluster binding"/>
    <property type="evidence" value="ECO:0007669"/>
    <property type="project" value="UniProtKB-KW"/>
</dbReference>
<keyword evidence="9 11" id="KW-0411">Iron-sulfur</keyword>
<gene>
    <name evidence="13" type="ORF">HRH59_13035</name>
</gene>
<protein>
    <recommendedName>
        <fullName evidence="11">Ferredoxin</fullName>
    </recommendedName>
</protein>
<dbReference type="InterPro" id="IPR022569">
    <property type="entry name" value="Fd_C"/>
</dbReference>
<proteinExistence type="predicted"/>
<dbReference type="NCBIfam" id="NF045490">
    <property type="entry name" value="FdxA_Protbact"/>
    <property type="match status" value="1"/>
</dbReference>
<dbReference type="Proteomes" id="UP000523161">
    <property type="component" value="Unassembled WGS sequence"/>
</dbReference>
<dbReference type="SUPFAM" id="SSF54862">
    <property type="entry name" value="4Fe-4S ferredoxins"/>
    <property type="match status" value="1"/>
</dbReference>
<dbReference type="Pfam" id="PF12838">
    <property type="entry name" value="Fer4_7"/>
    <property type="match status" value="1"/>
</dbReference>
<dbReference type="InterPro" id="IPR050294">
    <property type="entry name" value="RnfB_subfamily"/>
</dbReference>
<evidence type="ECO:0000256" key="2">
    <source>
        <dbReference type="ARBA" id="ARBA00001966"/>
    </source>
</evidence>
<accession>A0A7Y5AS68</accession>
<dbReference type="GO" id="GO:0051538">
    <property type="term" value="F:3 iron, 4 sulfur cluster binding"/>
    <property type="evidence" value="ECO:0007669"/>
    <property type="project" value="UniProtKB-KW"/>
</dbReference>
<dbReference type="PRINTS" id="PR00354">
    <property type="entry name" value="7FE8SFRDOXIN"/>
</dbReference>
<keyword evidence="8 11" id="KW-0408">Iron</keyword>
<keyword evidence="6 11" id="KW-0677">Repeat</keyword>
<evidence type="ECO:0000259" key="12">
    <source>
        <dbReference type="PROSITE" id="PS51379"/>
    </source>
</evidence>
<keyword evidence="4 11" id="KW-0004">4Fe-4S</keyword>
<keyword evidence="10 11" id="KW-0003">3Fe-4S</keyword>
<evidence type="ECO:0000256" key="5">
    <source>
        <dbReference type="ARBA" id="ARBA00022723"/>
    </source>
</evidence>
<dbReference type="PANTHER" id="PTHR42859:SF2">
    <property type="entry name" value="FERREDOXIN"/>
    <property type="match status" value="1"/>
</dbReference>
<evidence type="ECO:0000313" key="14">
    <source>
        <dbReference type="Proteomes" id="UP000523161"/>
    </source>
</evidence>
<evidence type="ECO:0000313" key="13">
    <source>
        <dbReference type="EMBL" id="NRQ43473.1"/>
    </source>
</evidence>
<evidence type="ECO:0000256" key="3">
    <source>
        <dbReference type="ARBA" id="ARBA00022448"/>
    </source>
</evidence>
<keyword evidence="3 11" id="KW-0813">Transport</keyword>
<dbReference type="InterPro" id="IPR000813">
    <property type="entry name" value="7Fe_ferredoxin"/>
</dbReference>
<dbReference type="PROSITE" id="PS51379">
    <property type="entry name" value="4FE4S_FER_2"/>
    <property type="match status" value="2"/>
</dbReference>
<evidence type="ECO:0000256" key="4">
    <source>
        <dbReference type="ARBA" id="ARBA00022485"/>
    </source>
</evidence>
<evidence type="ECO:0000256" key="9">
    <source>
        <dbReference type="ARBA" id="ARBA00023014"/>
    </source>
</evidence>
<name>A0A7Y5AS68_9GAMM</name>
<reference evidence="13 14" key="1">
    <citation type="submission" date="2020-06" db="EMBL/GenBank/DDBJ databases">
        <title>Rheinheimera sp. nov., a marine bacterium isolated from coastal.</title>
        <authorList>
            <person name="Yu Q."/>
            <person name="Qi Y."/>
            <person name="Pu J."/>
        </authorList>
    </citation>
    <scope>NUCLEOTIDE SEQUENCE [LARGE SCALE GENOMIC DNA]</scope>
    <source>
        <strain evidence="13 14">YQF-2</strain>
    </source>
</reference>